<protein>
    <submittedName>
        <fullName evidence="2">Uncharacterized protein</fullName>
    </submittedName>
</protein>
<feature type="compositionally biased region" description="Basic and acidic residues" evidence="1">
    <location>
        <begin position="216"/>
        <end position="233"/>
    </location>
</feature>
<evidence type="ECO:0000313" key="2">
    <source>
        <dbReference type="EMBL" id="KAL1281571.1"/>
    </source>
</evidence>
<keyword evidence="3" id="KW-1185">Reference proteome</keyword>
<proteinExistence type="predicted"/>
<gene>
    <name evidence="2" type="ORF">QQF64_000374</name>
</gene>
<accession>A0ABR3NYB2</accession>
<evidence type="ECO:0000256" key="1">
    <source>
        <dbReference type="SAM" id="MobiDB-lite"/>
    </source>
</evidence>
<dbReference type="PANTHER" id="PTHR38706:SF2">
    <property type="match status" value="1"/>
</dbReference>
<feature type="region of interest" description="Disordered" evidence="1">
    <location>
        <begin position="198"/>
        <end position="233"/>
    </location>
</feature>
<dbReference type="Proteomes" id="UP001558613">
    <property type="component" value="Unassembled WGS sequence"/>
</dbReference>
<reference evidence="2 3" key="1">
    <citation type="submission" date="2023-09" db="EMBL/GenBank/DDBJ databases">
        <authorList>
            <person name="Wang M."/>
        </authorList>
    </citation>
    <scope>NUCLEOTIDE SEQUENCE [LARGE SCALE GENOMIC DNA]</scope>
    <source>
        <strain evidence="2">GT-2023</strain>
        <tissue evidence="2">Liver</tissue>
    </source>
</reference>
<dbReference type="PANTHER" id="PTHR38706">
    <property type="entry name" value="SI:CH211-198C19.1-RELATED"/>
    <property type="match status" value="1"/>
</dbReference>
<name>A0ABR3NYB2_9TELE</name>
<sequence length="245" mass="28517">MVKTLNELAHLRDSGFGQPQPRHGLKLLYWFANDCVYFDKNNKMLSKCNPAEGDFGFHYFNNRCYGKKLIDDRNSTFYVVGNLNFQKYPKAKNLPTSVWKDKNTDEHDSNTDRIIVSLHNRKWFLEVYVTQHYNRSNNYDPDATYRISRGLLMIIRRKSLEDFLKKMGYYTYAQPVDNYSPQTTDAVNLDYTAVIVSSSDSSDSESPTTQNNDIRIQLDGDTPKQNHSENSGKTKGLWERYCTIL</sequence>
<organism evidence="2 3">
    <name type="scientific">Cirrhinus molitorella</name>
    <name type="common">mud carp</name>
    <dbReference type="NCBI Taxonomy" id="172907"/>
    <lineage>
        <taxon>Eukaryota</taxon>
        <taxon>Metazoa</taxon>
        <taxon>Chordata</taxon>
        <taxon>Craniata</taxon>
        <taxon>Vertebrata</taxon>
        <taxon>Euteleostomi</taxon>
        <taxon>Actinopterygii</taxon>
        <taxon>Neopterygii</taxon>
        <taxon>Teleostei</taxon>
        <taxon>Ostariophysi</taxon>
        <taxon>Cypriniformes</taxon>
        <taxon>Cyprinidae</taxon>
        <taxon>Labeoninae</taxon>
        <taxon>Labeonini</taxon>
        <taxon>Cirrhinus</taxon>
    </lineage>
</organism>
<evidence type="ECO:0000313" key="3">
    <source>
        <dbReference type="Proteomes" id="UP001558613"/>
    </source>
</evidence>
<dbReference type="EMBL" id="JAYMGO010000001">
    <property type="protein sequence ID" value="KAL1281571.1"/>
    <property type="molecule type" value="Genomic_DNA"/>
</dbReference>
<comment type="caution">
    <text evidence="2">The sequence shown here is derived from an EMBL/GenBank/DDBJ whole genome shotgun (WGS) entry which is preliminary data.</text>
</comment>